<organism evidence="2 3">
    <name type="scientific">Rhipicephalus sanguineus</name>
    <name type="common">Brown dog tick</name>
    <name type="synonym">Ixodes sanguineus</name>
    <dbReference type="NCBI Taxonomy" id="34632"/>
    <lineage>
        <taxon>Eukaryota</taxon>
        <taxon>Metazoa</taxon>
        <taxon>Ecdysozoa</taxon>
        <taxon>Arthropoda</taxon>
        <taxon>Chelicerata</taxon>
        <taxon>Arachnida</taxon>
        <taxon>Acari</taxon>
        <taxon>Parasitiformes</taxon>
        <taxon>Ixodida</taxon>
        <taxon>Ixodoidea</taxon>
        <taxon>Ixodidae</taxon>
        <taxon>Rhipicephalinae</taxon>
        <taxon>Rhipicephalus</taxon>
        <taxon>Rhipicephalus</taxon>
    </lineage>
</organism>
<dbReference type="AlphaFoldDB" id="A0A9D4QEF0"/>
<feature type="compositionally biased region" description="Basic and acidic residues" evidence="1">
    <location>
        <begin position="48"/>
        <end position="72"/>
    </location>
</feature>
<feature type="region of interest" description="Disordered" evidence="1">
    <location>
        <begin position="155"/>
        <end position="235"/>
    </location>
</feature>
<feature type="compositionally biased region" description="Basic residues" evidence="1">
    <location>
        <begin position="1"/>
        <end position="10"/>
    </location>
</feature>
<comment type="caution">
    <text evidence="2">The sequence shown here is derived from an EMBL/GenBank/DDBJ whole genome shotgun (WGS) entry which is preliminary data.</text>
</comment>
<evidence type="ECO:0000313" key="2">
    <source>
        <dbReference type="EMBL" id="KAH7973243.1"/>
    </source>
</evidence>
<gene>
    <name evidence="2" type="ORF">HPB52_023201</name>
</gene>
<accession>A0A9D4QEF0</accession>
<dbReference type="EMBL" id="JABSTV010001247">
    <property type="protein sequence ID" value="KAH7973243.1"/>
    <property type="molecule type" value="Genomic_DNA"/>
</dbReference>
<sequence length="289" mass="32194">MVACTSRRHGAPASERGMRPHKQRGKGRGNQWISDRLGFWCNAGGPRRPSEEPGGTRRSDRRPGPTRREVRPADQASTHYRRSGSGPPQDEETTGRGLGKRQPPFLACLSQPGRRCLRATTTGPAPRDRHRLGLPGPAAAWTPCCPDLLPGQGCPALGGRRQPHQGTRPSQGLPGLAPRHRHLPGGLGDGIHLRQRVRRRPPRPDAFGPGRHPPPRPRARPRRCPPPHRPRRSRALHLGRSEGVRRLLLLTPRYHRHLVDGAQVLRPRTGPLDRPPHLRYLWSSTVHRS</sequence>
<protein>
    <submittedName>
        <fullName evidence="2">Uncharacterized protein</fullName>
    </submittedName>
</protein>
<feature type="compositionally biased region" description="Basic residues" evidence="1">
    <location>
        <begin position="213"/>
        <end position="235"/>
    </location>
</feature>
<feature type="region of interest" description="Disordered" evidence="1">
    <location>
        <begin position="1"/>
        <end position="131"/>
    </location>
</feature>
<proteinExistence type="predicted"/>
<name>A0A9D4QEF0_RHISA</name>
<reference evidence="2" key="2">
    <citation type="submission" date="2021-09" db="EMBL/GenBank/DDBJ databases">
        <authorList>
            <person name="Jia N."/>
            <person name="Wang J."/>
            <person name="Shi W."/>
            <person name="Du L."/>
            <person name="Sun Y."/>
            <person name="Zhan W."/>
            <person name="Jiang J."/>
            <person name="Wang Q."/>
            <person name="Zhang B."/>
            <person name="Ji P."/>
            <person name="Sakyi L.B."/>
            <person name="Cui X."/>
            <person name="Yuan T."/>
            <person name="Jiang B."/>
            <person name="Yang W."/>
            <person name="Lam T.T.-Y."/>
            <person name="Chang Q."/>
            <person name="Ding S."/>
            <person name="Wang X."/>
            <person name="Zhu J."/>
            <person name="Ruan X."/>
            <person name="Zhao L."/>
            <person name="Wei J."/>
            <person name="Que T."/>
            <person name="Du C."/>
            <person name="Cheng J."/>
            <person name="Dai P."/>
            <person name="Han X."/>
            <person name="Huang E."/>
            <person name="Gao Y."/>
            <person name="Liu J."/>
            <person name="Shao H."/>
            <person name="Ye R."/>
            <person name="Li L."/>
            <person name="Wei W."/>
            <person name="Wang X."/>
            <person name="Wang C."/>
            <person name="Huo Q."/>
            <person name="Li W."/>
            <person name="Guo W."/>
            <person name="Chen H."/>
            <person name="Chen S."/>
            <person name="Zhou L."/>
            <person name="Zhou L."/>
            <person name="Ni X."/>
            <person name="Tian J."/>
            <person name="Zhou Y."/>
            <person name="Sheng Y."/>
            <person name="Liu T."/>
            <person name="Pan Y."/>
            <person name="Xia L."/>
            <person name="Li J."/>
            <person name="Zhao F."/>
            <person name="Cao W."/>
        </authorList>
    </citation>
    <scope>NUCLEOTIDE SEQUENCE</scope>
    <source>
        <strain evidence="2">Rsan-2018</strain>
        <tissue evidence="2">Larvae</tissue>
    </source>
</reference>
<dbReference type="VEuPathDB" id="VectorBase:RSAN_042154"/>
<keyword evidence="3" id="KW-1185">Reference proteome</keyword>
<dbReference type="Proteomes" id="UP000821837">
    <property type="component" value="Chromosome 11"/>
</dbReference>
<evidence type="ECO:0000313" key="3">
    <source>
        <dbReference type="Proteomes" id="UP000821837"/>
    </source>
</evidence>
<reference evidence="2" key="1">
    <citation type="journal article" date="2020" name="Cell">
        <title>Large-Scale Comparative Analyses of Tick Genomes Elucidate Their Genetic Diversity and Vector Capacities.</title>
        <authorList>
            <consortium name="Tick Genome and Microbiome Consortium (TIGMIC)"/>
            <person name="Jia N."/>
            <person name="Wang J."/>
            <person name="Shi W."/>
            <person name="Du L."/>
            <person name="Sun Y."/>
            <person name="Zhan W."/>
            <person name="Jiang J.F."/>
            <person name="Wang Q."/>
            <person name="Zhang B."/>
            <person name="Ji P."/>
            <person name="Bell-Sakyi L."/>
            <person name="Cui X.M."/>
            <person name="Yuan T.T."/>
            <person name="Jiang B.G."/>
            <person name="Yang W.F."/>
            <person name="Lam T.T."/>
            <person name="Chang Q.C."/>
            <person name="Ding S.J."/>
            <person name="Wang X.J."/>
            <person name="Zhu J.G."/>
            <person name="Ruan X.D."/>
            <person name="Zhao L."/>
            <person name="Wei J.T."/>
            <person name="Ye R.Z."/>
            <person name="Que T.C."/>
            <person name="Du C.H."/>
            <person name="Zhou Y.H."/>
            <person name="Cheng J.X."/>
            <person name="Dai P.F."/>
            <person name="Guo W.B."/>
            <person name="Han X.H."/>
            <person name="Huang E.J."/>
            <person name="Li L.F."/>
            <person name="Wei W."/>
            <person name="Gao Y.C."/>
            <person name="Liu J.Z."/>
            <person name="Shao H.Z."/>
            <person name="Wang X."/>
            <person name="Wang C.C."/>
            <person name="Yang T.C."/>
            <person name="Huo Q.B."/>
            <person name="Li W."/>
            <person name="Chen H.Y."/>
            <person name="Chen S.E."/>
            <person name="Zhou L.G."/>
            <person name="Ni X.B."/>
            <person name="Tian J.H."/>
            <person name="Sheng Y."/>
            <person name="Liu T."/>
            <person name="Pan Y.S."/>
            <person name="Xia L.Y."/>
            <person name="Li J."/>
            <person name="Zhao F."/>
            <person name="Cao W.C."/>
        </authorList>
    </citation>
    <scope>NUCLEOTIDE SEQUENCE</scope>
    <source>
        <strain evidence="2">Rsan-2018</strain>
    </source>
</reference>
<evidence type="ECO:0000256" key="1">
    <source>
        <dbReference type="SAM" id="MobiDB-lite"/>
    </source>
</evidence>